<protein>
    <submittedName>
        <fullName evidence="3">Peptide YY isoform X1</fullName>
    </submittedName>
</protein>
<sequence>MWRMEQLGAREHSGAIANPDQKGFASTCSREKPEAWECTMPQVSVAAIYGRTDDLGPRYKPRRESAEQRRRPQPDLQQSSPWDSFRLPLAHLCFQSCRHGDGAQAVARHGHSAAGPARLPGGAGPRLPRQTRGSRRRRLAGGAEPLLRVAAPLPQPGHSAAVWETRQPRGGPLETALPRRRGPPGQVTARRRVHVVTTPRAPGRYANYTDLICMVAPDPGTWVPLPACCAWAVGAGWGPHSISPCPQPLGWRAVCRLSLLPK</sequence>
<accession>A0A6J2FNA6</accession>
<evidence type="ECO:0000313" key="3">
    <source>
        <dbReference type="RefSeq" id="XP_027481404.1"/>
    </source>
</evidence>
<name>A0A6J2FNA6_ZALCA</name>
<feature type="compositionally biased region" description="Basic and acidic residues" evidence="1">
    <location>
        <begin position="51"/>
        <end position="73"/>
    </location>
</feature>
<keyword evidence="2" id="KW-1185">Reference proteome</keyword>
<dbReference type="AlphaFoldDB" id="A0A6J2FNA6"/>
<feature type="region of interest" description="Disordered" evidence="1">
    <location>
        <begin position="49"/>
        <end position="82"/>
    </location>
</feature>
<proteinExistence type="predicted"/>
<reference evidence="3" key="1">
    <citation type="submission" date="2025-08" db="UniProtKB">
        <authorList>
            <consortium name="RefSeq"/>
        </authorList>
    </citation>
    <scope>IDENTIFICATION</scope>
    <source>
        <tissue evidence="3">Blood</tissue>
    </source>
</reference>
<dbReference type="RefSeq" id="XP_027481404.1">
    <property type="nucleotide sequence ID" value="XM_027625603.1"/>
</dbReference>
<dbReference type="CTD" id="5697"/>
<feature type="region of interest" description="Disordered" evidence="1">
    <location>
        <begin position="168"/>
        <end position="189"/>
    </location>
</feature>
<dbReference type="GeneID" id="113939465"/>
<gene>
    <name evidence="3" type="primary">PYY</name>
</gene>
<evidence type="ECO:0000256" key="1">
    <source>
        <dbReference type="SAM" id="MobiDB-lite"/>
    </source>
</evidence>
<feature type="region of interest" description="Disordered" evidence="1">
    <location>
        <begin position="1"/>
        <end position="26"/>
    </location>
</feature>
<dbReference type="KEGG" id="zca:113939465"/>
<evidence type="ECO:0000313" key="2">
    <source>
        <dbReference type="Proteomes" id="UP000515165"/>
    </source>
</evidence>
<feature type="compositionally biased region" description="Low complexity" evidence="1">
    <location>
        <begin position="113"/>
        <end position="131"/>
    </location>
</feature>
<feature type="region of interest" description="Disordered" evidence="1">
    <location>
        <begin position="107"/>
        <end position="138"/>
    </location>
</feature>
<dbReference type="Proteomes" id="UP000515165">
    <property type="component" value="Chromosome 16"/>
</dbReference>
<organism evidence="2 3">
    <name type="scientific">Zalophus californianus</name>
    <name type="common">California sealion</name>
    <dbReference type="NCBI Taxonomy" id="9704"/>
    <lineage>
        <taxon>Eukaryota</taxon>
        <taxon>Metazoa</taxon>
        <taxon>Chordata</taxon>
        <taxon>Craniata</taxon>
        <taxon>Vertebrata</taxon>
        <taxon>Euteleostomi</taxon>
        <taxon>Mammalia</taxon>
        <taxon>Eutheria</taxon>
        <taxon>Laurasiatheria</taxon>
        <taxon>Carnivora</taxon>
        <taxon>Caniformia</taxon>
        <taxon>Pinnipedia</taxon>
        <taxon>Otariidae</taxon>
        <taxon>Zalophus</taxon>
    </lineage>
</organism>